<evidence type="ECO:0000256" key="2">
    <source>
        <dbReference type="ARBA" id="ARBA00022723"/>
    </source>
</evidence>
<sequence length="285" mass="31823">MSPAVSLTNSLLGFPDDARLLIINADDFGMCGAVNDGILDAFAAGVVTSTTLMVPWPGAAEAMRLLQEHPDLPFGVHLTAVCDMVDYRWGPLTPGDRVTSLIDETGHFHGLERLREFLPRLKLDELRVEFQAQIDAVLASGLQPTHLDWHCLHNGGRADILDMTLTLAREYCLALRVTDPPCVERLRRQGLPSNDHELLDSYTLDPAGKPARYVELLRELPPGLSEWAVHPGFGNPELRAIEPNSWRVRQTDHDFLVSSDAREIIREEGVLLLNYRPLQELWRAG</sequence>
<keyword evidence="7" id="KW-1185">Reference proteome</keyword>
<proteinExistence type="predicted"/>
<dbReference type="EMBL" id="JAEKNR010000198">
    <property type="protein sequence ID" value="MBJ7600353.1"/>
    <property type="molecule type" value="Genomic_DNA"/>
</dbReference>
<evidence type="ECO:0000256" key="4">
    <source>
        <dbReference type="ARBA" id="ARBA00022842"/>
    </source>
</evidence>
<gene>
    <name evidence="6" type="ORF">JF922_20045</name>
</gene>
<accession>A0A934KDB4</accession>
<dbReference type="Pfam" id="PF04794">
    <property type="entry name" value="YdjC"/>
    <property type="match status" value="1"/>
</dbReference>
<evidence type="ECO:0000313" key="7">
    <source>
        <dbReference type="Proteomes" id="UP000612893"/>
    </source>
</evidence>
<dbReference type="Proteomes" id="UP000612893">
    <property type="component" value="Unassembled WGS sequence"/>
</dbReference>
<dbReference type="GO" id="GO:0046872">
    <property type="term" value="F:metal ion binding"/>
    <property type="evidence" value="ECO:0007669"/>
    <property type="project" value="UniProtKB-KW"/>
</dbReference>
<reference evidence="6" key="1">
    <citation type="submission" date="2020-10" db="EMBL/GenBank/DDBJ databases">
        <title>Ca. Dormibacterota MAGs.</title>
        <authorList>
            <person name="Montgomery K."/>
        </authorList>
    </citation>
    <scope>NUCLEOTIDE SEQUENCE [LARGE SCALE GENOMIC DNA]</scope>
    <source>
        <strain evidence="6">SC8812_S17_10</strain>
    </source>
</reference>
<evidence type="ECO:0000256" key="5">
    <source>
        <dbReference type="ARBA" id="ARBA00023277"/>
    </source>
</evidence>
<dbReference type="InterPro" id="IPR006879">
    <property type="entry name" value="YdjC-like"/>
</dbReference>
<evidence type="ECO:0000256" key="1">
    <source>
        <dbReference type="ARBA" id="ARBA00001946"/>
    </source>
</evidence>
<dbReference type="SUPFAM" id="SSF88713">
    <property type="entry name" value="Glycoside hydrolase/deacetylase"/>
    <property type="match status" value="1"/>
</dbReference>
<keyword evidence="4" id="KW-0460">Magnesium</keyword>
<keyword evidence="5" id="KW-0119">Carbohydrate metabolism</keyword>
<dbReference type="AlphaFoldDB" id="A0A934KDB4"/>
<evidence type="ECO:0000313" key="6">
    <source>
        <dbReference type="EMBL" id="MBJ7600353.1"/>
    </source>
</evidence>
<comment type="caution">
    <text evidence="6">The sequence shown here is derived from an EMBL/GenBank/DDBJ whole genome shotgun (WGS) entry which is preliminary data.</text>
</comment>
<organism evidence="6 7">
    <name type="scientific">Candidatus Nephthysia bennettiae</name>
    <dbReference type="NCBI Taxonomy" id="3127016"/>
    <lineage>
        <taxon>Bacteria</taxon>
        <taxon>Bacillati</taxon>
        <taxon>Candidatus Dormiibacterota</taxon>
        <taxon>Candidatus Dormibacteria</taxon>
        <taxon>Candidatus Dormibacterales</taxon>
        <taxon>Candidatus Dormibacteraceae</taxon>
        <taxon>Candidatus Nephthysia</taxon>
    </lineage>
</organism>
<dbReference type="PANTHER" id="PTHR31609:SF1">
    <property type="entry name" value="CARBOHYDRATE DEACETYLASE"/>
    <property type="match status" value="1"/>
</dbReference>
<keyword evidence="3" id="KW-0378">Hydrolase</keyword>
<dbReference type="Gene3D" id="3.20.20.370">
    <property type="entry name" value="Glycoside hydrolase/deacetylase"/>
    <property type="match status" value="1"/>
</dbReference>
<protein>
    <submittedName>
        <fullName evidence="6">ChbG/HpnK family deacetylase</fullName>
    </submittedName>
</protein>
<dbReference type="PANTHER" id="PTHR31609">
    <property type="entry name" value="YDJC DEACETYLASE FAMILY MEMBER"/>
    <property type="match status" value="1"/>
</dbReference>
<evidence type="ECO:0000256" key="3">
    <source>
        <dbReference type="ARBA" id="ARBA00022801"/>
    </source>
</evidence>
<keyword evidence="2" id="KW-0479">Metal-binding</keyword>
<comment type="cofactor">
    <cofactor evidence="1">
        <name>Mg(2+)</name>
        <dbReference type="ChEBI" id="CHEBI:18420"/>
    </cofactor>
</comment>
<dbReference type="InterPro" id="IPR011330">
    <property type="entry name" value="Glyco_hydro/deAcase_b/a-brl"/>
</dbReference>
<name>A0A934KDB4_9BACT</name>
<dbReference type="GO" id="GO:0016787">
    <property type="term" value="F:hydrolase activity"/>
    <property type="evidence" value="ECO:0007669"/>
    <property type="project" value="UniProtKB-KW"/>
</dbReference>